<feature type="transmembrane region" description="Helical" evidence="7">
    <location>
        <begin position="375"/>
        <end position="395"/>
    </location>
</feature>
<dbReference type="PANTHER" id="PTHR47002:SF2">
    <property type="entry name" value="AQUAPORIN AQPAE.A-LIKE"/>
    <property type="match status" value="1"/>
</dbReference>
<evidence type="ECO:0000256" key="3">
    <source>
        <dbReference type="ARBA" id="ARBA00022989"/>
    </source>
</evidence>
<dbReference type="InterPro" id="IPR000425">
    <property type="entry name" value="MIP"/>
</dbReference>
<evidence type="ECO:0008006" key="10">
    <source>
        <dbReference type="Google" id="ProtNLM"/>
    </source>
</evidence>
<feature type="transmembrane region" description="Helical" evidence="7">
    <location>
        <begin position="244"/>
        <end position="270"/>
    </location>
</feature>
<dbReference type="OrthoDB" id="18905at2759"/>
<protein>
    <recommendedName>
        <fullName evidence="10">Aquaporin-like protein</fullName>
    </recommendedName>
</protein>
<evidence type="ECO:0000256" key="2">
    <source>
        <dbReference type="ARBA" id="ARBA00022692"/>
    </source>
</evidence>
<dbReference type="PANTHER" id="PTHR47002">
    <property type="entry name" value="AQUAPORIN-LIKE"/>
    <property type="match status" value="1"/>
</dbReference>
<dbReference type="EMBL" id="AJWJ01000582">
    <property type="protein sequence ID" value="KAF2069874.1"/>
    <property type="molecule type" value="Genomic_DNA"/>
</dbReference>
<accession>A0A8J4PPV4</accession>
<evidence type="ECO:0000256" key="6">
    <source>
        <dbReference type="SAM" id="MobiDB-lite"/>
    </source>
</evidence>
<dbReference type="Proteomes" id="UP000695562">
    <property type="component" value="Unassembled WGS sequence"/>
</dbReference>
<feature type="transmembrane region" description="Helical" evidence="7">
    <location>
        <begin position="198"/>
        <end position="217"/>
    </location>
</feature>
<name>A0A8J4PPV4_9MYCE</name>
<evidence type="ECO:0000313" key="9">
    <source>
        <dbReference type="Proteomes" id="UP000695562"/>
    </source>
</evidence>
<comment type="subcellular location">
    <subcellularLocation>
        <location evidence="1">Membrane</location>
        <topology evidence="1">Multi-pass membrane protein</topology>
    </subcellularLocation>
</comment>
<sequence>MTNRYSITNCNDDININNNNNNNNNSNNNNNNNYHNHDDNMIRYGSNRLRQRLRRRSGGKIEAFNKKALSRNFLGGVVQYNSPMQQGFSDVEPFLDEDDQQQILSPSRLQSPRLQSDIAQQENQTPQTPQSTTATIHIEQKLKRPTFKQKLTYFIGVHEWKSNLLKAGIIEFIDFNIDSPVIQNNINSNPTLVSSYKVPITIGVLQIFILGFTILACGPSSGGHLNPVFTITTMLSGFCSLSRCVVYVVMQLVGSIVGSAMAYAVIPYHIAIRTQLGGCSYGAGITNGGAVASEFMFSFFNLFIAFGTVLDPRQKNHIMGAPFIVSLCLAISIIAASGISGTTAGPGYNIARCFGPAVIIGNLQNNFWPFVVGPLIASFAQGVLMFFLNPVTFYYSYTMDDYRRGCDAGGIPTF</sequence>
<proteinExistence type="inferred from homology"/>
<reference evidence="8" key="1">
    <citation type="submission" date="2020-01" db="EMBL/GenBank/DDBJ databases">
        <title>Development of genomics and gene disruption for Polysphondylium violaceum indicates a role for the polyketide synthase stlB in stalk morphogenesis.</title>
        <authorList>
            <person name="Narita B."/>
            <person name="Kawabe Y."/>
            <person name="Kin K."/>
            <person name="Saito T."/>
            <person name="Gibbs R."/>
            <person name="Kuspa A."/>
            <person name="Muzny D."/>
            <person name="Queller D."/>
            <person name="Richards S."/>
            <person name="Strassman J."/>
            <person name="Sucgang R."/>
            <person name="Worley K."/>
            <person name="Schaap P."/>
        </authorList>
    </citation>
    <scope>NUCLEOTIDE SEQUENCE</scope>
    <source>
        <strain evidence="8">QSvi11</strain>
    </source>
</reference>
<organism evidence="8 9">
    <name type="scientific">Polysphondylium violaceum</name>
    <dbReference type="NCBI Taxonomy" id="133409"/>
    <lineage>
        <taxon>Eukaryota</taxon>
        <taxon>Amoebozoa</taxon>
        <taxon>Evosea</taxon>
        <taxon>Eumycetozoa</taxon>
        <taxon>Dictyostelia</taxon>
        <taxon>Dictyosteliales</taxon>
        <taxon>Dictyosteliaceae</taxon>
        <taxon>Polysphondylium</taxon>
    </lineage>
</organism>
<keyword evidence="9" id="KW-1185">Reference proteome</keyword>
<dbReference type="Pfam" id="PF00230">
    <property type="entry name" value="MIP"/>
    <property type="match status" value="1"/>
</dbReference>
<evidence type="ECO:0000256" key="7">
    <source>
        <dbReference type="SAM" id="Phobius"/>
    </source>
</evidence>
<dbReference type="AlphaFoldDB" id="A0A8J4PPV4"/>
<dbReference type="InterPro" id="IPR023271">
    <property type="entry name" value="Aquaporin-like"/>
</dbReference>
<feature type="transmembrane region" description="Helical" evidence="7">
    <location>
        <begin position="317"/>
        <end position="339"/>
    </location>
</feature>
<keyword evidence="2 5" id="KW-0812">Transmembrane</keyword>
<feature type="transmembrane region" description="Helical" evidence="7">
    <location>
        <begin position="290"/>
        <end position="310"/>
    </location>
</feature>
<dbReference type="SUPFAM" id="SSF81338">
    <property type="entry name" value="Aquaporin-like"/>
    <property type="match status" value="1"/>
</dbReference>
<comment type="caution">
    <text evidence="8">The sequence shown here is derived from an EMBL/GenBank/DDBJ whole genome shotgun (WGS) entry which is preliminary data.</text>
</comment>
<dbReference type="GO" id="GO:0016020">
    <property type="term" value="C:membrane"/>
    <property type="evidence" value="ECO:0007669"/>
    <property type="project" value="UniProtKB-SubCell"/>
</dbReference>
<feature type="region of interest" description="Disordered" evidence="6">
    <location>
        <begin position="106"/>
        <end position="133"/>
    </location>
</feature>
<evidence type="ECO:0000256" key="4">
    <source>
        <dbReference type="ARBA" id="ARBA00023136"/>
    </source>
</evidence>
<dbReference type="Gene3D" id="1.20.1080.10">
    <property type="entry name" value="Glycerol uptake facilitator protein"/>
    <property type="match status" value="1"/>
</dbReference>
<feature type="region of interest" description="Disordered" evidence="6">
    <location>
        <begin position="18"/>
        <end position="38"/>
    </location>
</feature>
<keyword evidence="4 7" id="KW-0472">Membrane</keyword>
<feature type="compositionally biased region" description="Low complexity" evidence="6">
    <location>
        <begin position="119"/>
        <end position="133"/>
    </location>
</feature>
<comment type="similarity">
    <text evidence="5">Belongs to the MIP/aquaporin (TC 1.A.8) family.</text>
</comment>
<feature type="compositionally biased region" description="Polar residues" evidence="6">
    <location>
        <begin position="106"/>
        <end position="118"/>
    </location>
</feature>
<feature type="compositionally biased region" description="Low complexity" evidence="6">
    <location>
        <begin position="18"/>
        <end position="34"/>
    </location>
</feature>
<dbReference type="PRINTS" id="PR00783">
    <property type="entry name" value="MINTRINSICP"/>
</dbReference>
<evidence type="ECO:0000256" key="5">
    <source>
        <dbReference type="RuleBase" id="RU000477"/>
    </source>
</evidence>
<evidence type="ECO:0000313" key="8">
    <source>
        <dbReference type="EMBL" id="KAF2069874.1"/>
    </source>
</evidence>
<dbReference type="GO" id="GO:0015267">
    <property type="term" value="F:channel activity"/>
    <property type="evidence" value="ECO:0007669"/>
    <property type="project" value="InterPro"/>
</dbReference>
<gene>
    <name evidence="8" type="ORF">CYY_008814</name>
</gene>
<keyword evidence="3 7" id="KW-1133">Transmembrane helix</keyword>
<evidence type="ECO:0000256" key="1">
    <source>
        <dbReference type="ARBA" id="ARBA00004141"/>
    </source>
</evidence>
<keyword evidence="5" id="KW-0813">Transport</keyword>